<protein>
    <recommendedName>
        <fullName evidence="8">Gustatory receptor</fullName>
    </recommendedName>
</protein>
<proteinExistence type="inferred from homology"/>
<dbReference type="PANTHER" id="PTHR21143:SF104">
    <property type="entry name" value="GUSTATORY RECEPTOR 8A-RELATED"/>
    <property type="match status" value="1"/>
</dbReference>
<dbReference type="GO" id="GO:0005886">
    <property type="term" value="C:plasma membrane"/>
    <property type="evidence" value="ECO:0007669"/>
    <property type="project" value="UniProtKB-SubCell"/>
</dbReference>
<feature type="transmembrane region" description="Helical" evidence="8">
    <location>
        <begin position="167"/>
        <end position="186"/>
    </location>
</feature>
<evidence type="ECO:0000313" key="10">
    <source>
        <dbReference type="Proteomes" id="UP001168821"/>
    </source>
</evidence>
<dbReference type="Pfam" id="PF08395">
    <property type="entry name" value="7tm_7"/>
    <property type="match status" value="1"/>
</dbReference>
<evidence type="ECO:0000256" key="2">
    <source>
        <dbReference type="ARBA" id="ARBA00022475"/>
    </source>
</evidence>
<evidence type="ECO:0000256" key="4">
    <source>
        <dbReference type="ARBA" id="ARBA00022989"/>
    </source>
</evidence>
<gene>
    <name evidence="9" type="ORF">Zmor_000124</name>
</gene>
<name>A0AA38MQY2_9CUCU</name>
<organism evidence="9 10">
    <name type="scientific">Zophobas morio</name>
    <dbReference type="NCBI Taxonomy" id="2755281"/>
    <lineage>
        <taxon>Eukaryota</taxon>
        <taxon>Metazoa</taxon>
        <taxon>Ecdysozoa</taxon>
        <taxon>Arthropoda</taxon>
        <taxon>Hexapoda</taxon>
        <taxon>Insecta</taxon>
        <taxon>Pterygota</taxon>
        <taxon>Neoptera</taxon>
        <taxon>Endopterygota</taxon>
        <taxon>Coleoptera</taxon>
        <taxon>Polyphaga</taxon>
        <taxon>Cucujiformia</taxon>
        <taxon>Tenebrionidae</taxon>
        <taxon>Zophobas</taxon>
    </lineage>
</organism>
<dbReference type="GO" id="GO:0008049">
    <property type="term" value="P:male courtship behavior"/>
    <property type="evidence" value="ECO:0007669"/>
    <property type="project" value="TreeGrafter"/>
</dbReference>
<dbReference type="GO" id="GO:0030425">
    <property type="term" value="C:dendrite"/>
    <property type="evidence" value="ECO:0007669"/>
    <property type="project" value="TreeGrafter"/>
</dbReference>
<comment type="subcellular location">
    <subcellularLocation>
        <location evidence="1 8">Cell membrane</location>
        <topology evidence="1 8">Multi-pass membrane protein</topology>
    </subcellularLocation>
</comment>
<feature type="transmembrane region" description="Helical" evidence="8">
    <location>
        <begin position="80"/>
        <end position="99"/>
    </location>
</feature>
<keyword evidence="10" id="KW-1185">Reference proteome</keyword>
<dbReference type="GO" id="GO:0050909">
    <property type="term" value="P:sensory perception of taste"/>
    <property type="evidence" value="ECO:0007669"/>
    <property type="project" value="InterPro"/>
</dbReference>
<dbReference type="PANTHER" id="PTHR21143">
    <property type="entry name" value="INVERTEBRATE GUSTATORY RECEPTOR"/>
    <property type="match status" value="1"/>
</dbReference>
<evidence type="ECO:0000313" key="9">
    <source>
        <dbReference type="EMBL" id="KAJ3664567.1"/>
    </source>
</evidence>
<dbReference type="GO" id="GO:0030424">
    <property type="term" value="C:axon"/>
    <property type="evidence" value="ECO:0007669"/>
    <property type="project" value="TreeGrafter"/>
</dbReference>
<comment type="function">
    <text evidence="8">Gustatory receptor which mediates acceptance or avoidance behavior, depending on its substrates.</text>
</comment>
<keyword evidence="4 8" id="KW-1133">Transmembrane helix</keyword>
<evidence type="ECO:0000256" key="8">
    <source>
        <dbReference type="RuleBase" id="RU363108"/>
    </source>
</evidence>
<keyword evidence="5 8" id="KW-0472">Membrane</keyword>
<sequence length="403" mass="46249">MKKPKSDLCYLKPLYTLCNFLAITPPHSYGSCVTSVSIRFKMYTLLHIAIDLLLYVHSSYGRENYIYQTMDVTVALTDKIANFMLTFFNVMLRVVLIFANGKTTKLFYNQMYDLSVHDLFEACSPRVFRIHFAIFNFYMVALILSDAYLWINSVGVRMFQYYVGRSFTYYMCNLSIFLIFHSVLPIKHFFASLGTFLETLVKNLVCSDDDGRKEYVLSEFRIQSVPVKDSCYDLRKVRKYYNSICDMVDNFNQIYGLAILMVIIVVITYVLNLTDLLLVYGVSKDKNIGGASYGTDLIILCGFWMVTLLMFTILLAYGCAGAISKSENVAKICFFWINEIPSLPTSHRDQELKEELSLLVQQSTSRCPKFSAAGFFPVDFTLLGFIFGTVTSYIIISIQFIDH</sequence>
<evidence type="ECO:0000256" key="5">
    <source>
        <dbReference type="ARBA" id="ARBA00023136"/>
    </source>
</evidence>
<feature type="transmembrane region" description="Helical" evidence="8">
    <location>
        <begin position="43"/>
        <end position="60"/>
    </location>
</feature>
<dbReference type="EMBL" id="JALNTZ010000001">
    <property type="protein sequence ID" value="KAJ3664567.1"/>
    <property type="molecule type" value="Genomic_DNA"/>
</dbReference>
<evidence type="ECO:0000256" key="3">
    <source>
        <dbReference type="ARBA" id="ARBA00022692"/>
    </source>
</evidence>
<comment type="caution">
    <text evidence="9">The sequence shown here is derived from an EMBL/GenBank/DDBJ whole genome shotgun (WGS) entry which is preliminary data.</text>
</comment>
<keyword evidence="7 8" id="KW-0807">Transducer</keyword>
<keyword evidence="2 8" id="KW-1003">Cell membrane</keyword>
<dbReference type="AlphaFoldDB" id="A0AA38MQY2"/>
<reference evidence="9" key="1">
    <citation type="journal article" date="2023" name="G3 (Bethesda)">
        <title>Whole genome assemblies of Zophobas morio and Tenebrio molitor.</title>
        <authorList>
            <person name="Kaur S."/>
            <person name="Stinson S.A."/>
            <person name="diCenzo G.C."/>
        </authorList>
    </citation>
    <scope>NUCLEOTIDE SEQUENCE</scope>
    <source>
        <strain evidence="9">QUZm001</strain>
    </source>
</reference>
<comment type="similarity">
    <text evidence="8">Belongs to the insect chemoreceptor superfamily. Gustatory receptor (GR) family.</text>
</comment>
<feature type="transmembrane region" description="Helical" evidence="8">
    <location>
        <begin position="380"/>
        <end position="401"/>
    </location>
</feature>
<evidence type="ECO:0000256" key="1">
    <source>
        <dbReference type="ARBA" id="ARBA00004651"/>
    </source>
</evidence>
<dbReference type="InterPro" id="IPR013604">
    <property type="entry name" value="7TM_chemorcpt"/>
</dbReference>
<evidence type="ECO:0000256" key="7">
    <source>
        <dbReference type="ARBA" id="ARBA00023224"/>
    </source>
</evidence>
<accession>A0AA38MQY2</accession>
<feature type="transmembrane region" description="Helical" evidence="8">
    <location>
        <begin position="297"/>
        <end position="317"/>
    </location>
</feature>
<feature type="transmembrane region" description="Helical" evidence="8">
    <location>
        <begin position="254"/>
        <end position="277"/>
    </location>
</feature>
<evidence type="ECO:0000256" key="6">
    <source>
        <dbReference type="ARBA" id="ARBA00023170"/>
    </source>
</evidence>
<feature type="transmembrane region" description="Helical" evidence="8">
    <location>
        <begin position="130"/>
        <end position="151"/>
    </location>
</feature>
<dbReference type="Proteomes" id="UP001168821">
    <property type="component" value="Unassembled WGS sequence"/>
</dbReference>
<keyword evidence="6 8" id="KW-0675">Receptor</keyword>
<dbReference type="GO" id="GO:0043025">
    <property type="term" value="C:neuronal cell body"/>
    <property type="evidence" value="ECO:0007669"/>
    <property type="project" value="TreeGrafter"/>
</dbReference>
<dbReference type="GO" id="GO:0007165">
    <property type="term" value="P:signal transduction"/>
    <property type="evidence" value="ECO:0007669"/>
    <property type="project" value="UniProtKB-KW"/>
</dbReference>
<keyword evidence="3 8" id="KW-0812">Transmembrane</keyword>
<dbReference type="GO" id="GO:0007635">
    <property type="term" value="P:chemosensory behavior"/>
    <property type="evidence" value="ECO:0007669"/>
    <property type="project" value="TreeGrafter"/>
</dbReference>